<proteinExistence type="predicted"/>
<feature type="non-terminal residue" evidence="5">
    <location>
        <position position="1"/>
    </location>
</feature>
<accession>A0A7V0MY31</accession>
<evidence type="ECO:0000256" key="2">
    <source>
        <dbReference type="ARBA" id="ARBA00023118"/>
    </source>
</evidence>
<dbReference type="InterPro" id="IPR013407">
    <property type="entry name" value="CRISPR-assoc_prot_Cmr2"/>
</dbReference>
<keyword evidence="1" id="KW-0547">Nucleotide-binding</keyword>
<evidence type="ECO:0000256" key="1">
    <source>
        <dbReference type="ARBA" id="ARBA00022741"/>
    </source>
</evidence>
<evidence type="ECO:0000313" key="5">
    <source>
        <dbReference type="EMBL" id="HDN84159.1"/>
    </source>
</evidence>
<dbReference type="InterPro" id="IPR054767">
    <property type="entry name" value="Cas10-Cmr2_palm2"/>
</dbReference>
<evidence type="ECO:0000256" key="3">
    <source>
        <dbReference type="SAM" id="Coils"/>
    </source>
</evidence>
<dbReference type="InterPro" id="IPR043128">
    <property type="entry name" value="Rev_trsase/Diguanyl_cyclase"/>
</dbReference>
<evidence type="ECO:0000259" key="4">
    <source>
        <dbReference type="PROSITE" id="PS50887"/>
    </source>
</evidence>
<dbReference type="GO" id="GO:0000166">
    <property type="term" value="F:nucleotide binding"/>
    <property type="evidence" value="ECO:0007669"/>
    <property type="project" value="UniProtKB-KW"/>
</dbReference>
<keyword evidence="3" id="KW-0175">Coiled coil</keyword>
<gene>
    <name evidence="5" type="primary">cas10</name>
    <name evidence="5" type="ORF">ENG47_00190</name>
</gene>
<dbReference type="AlphaFoldDB" id="A0A7V0MY31"/>
<dbReference type="Gene3D" id="3.30.70.270">
    <property type="match status" value="1"/>
</dbReference>
<keyword evidence="2" id="KW-0051">Antiviral defense</keyword>
<dbReference type="NCBIfam" id="TIGR02577">
    <property type="entry name" value="cas_TM1794_Cmr2"/>
    <property type="match status" value="1"/>
</dbReference>
<sequence>AKKFAEKVNNFRRDLLIKADWYPGTVPRLYRKIGVKDYYECLNIVKGAGKDDRYYKCLFLLTDGQWFFEETFSKERLRKDYFGTKPEQDERLKKFEQKFEEHQRQAIKALKELKNKVPGVFPSTYYAVLYMDGDEMGKWLSGENAPKVSDVIHPEALNKLQEKEGWKDILSMQRPLSPSMHNAISSALRDFSLEFVRYVIEEKFPGRLVYAGGDDVLAFVPIEYLFEVMQSLRFLFSGEKTQIQKIDRDLSYPAKGFIEKNGRVYVLMGDRASASIGVTIAHYLHPLTTVITETQRALKEAKETYRRDAFVFKVLKRSGVPITVGCKFRFGSVYSLNVLSGLKKVFQADKPLSRKFPYDLRNVVESTPFLKKEAFKSLIRRFLIRHWQEKDEERDKVTSQLIAILEGIYSAYYNSTEKLQPLRIFTDLLFIPLFISRGGRE</sequence>
<protein>
    <submittedName>
        <fullName evidence="5">Type III-B CRISPR-associated protein Cas10/Cmr2</fullName>
    </submittedName>
</protein>
<dbReference type="PROSITE" id="PS50887">
    <property type="entry name" value="GGDEF"/>
    <property type="match status" value="1"/>
</dbReference>
<feature type="domain" description="GGDEF" evidence="4">
    <location>
        <begin position="124"/>
        <end position="314"/>
    </location>
</feature>
<dbReference type="EMBL" id="DRBC01000015">
    <property type="protein sequence ID" value="HDN84159.1"/>
    <property type="molecule type" value="Genomic_DNA"/>
</dbReference>
<comment type="caution">
    <text evidence="5">The sequence shown here is derived from an EMBL/GenBank/DDBJ whole genome shotgun (WGS) entry which is preliminary data.</text>
</comment>
<reference evidence="5" key="1">
    <citation type="journal article" date="2020" name="mSystems">
        <title>Genome- and Community-Level Interaction Insights into Carbon Utilization and Element Cycling Functions of Hydrothermarchaeota in Hydrothermal Sediment.</title>
        <authorList>
            <person name="Zhou Z."/>
            <person name="Liu Y."/>
            <person name="Xu W."/>
            <person name="Pan J."/>
            <person name="Luo Z.H."/>
            <person name="Li M."/>
        </authorList>
    </citation>
    <scope>NUCLEOTIDE SEQUENCE [LARGE SCALE GENOMIC DNA]</scope>
    <source>
        <strain evidence="5">HyVt-219</strain>
    </source>
</reference>
<dbReference type="Pfam" id="PF22335">
    <property type="entry name" value="Cas10-Cmr2_palm2"/>
    <property type="match status" value="1"/>
</dbReference>
<dbReference type="Proteomes" id="UP000885660">
    <property type="component" value="Unassembled WGS sequence"/>
</dbReference>
<name>A0A7V0MY31_UNCAE</name>
<feature type="coiled-coil region" evidence="3">
    <location>
        <begin position="85"/>
        <end position="116"/>
    </location>
</feature>
<organism evidence="5">
    <name type="scientific">Aerophobetes bacterium</name>
    <dbReference type="NCBI Taxonomy" id="2030807"/>
    <lineage>
        <taxon>Bacteria</taxon>
        <taxon>Candidatus Aerophobota</taxon>
    </lineage>
</organism>
<dbReference type="GO" id="GO:0051607">
    <property type="term" value="P:defense response to virus"/>
    <property type="evidence" value="ECO:0007669"/>
    <property type="project" value="UniProtKB-KW"/>
</dbReference>
<dbReference type="InterPro" id="IPR000160">
    <property type="entry name" value="GGDEF_dom"/>
</dbReference>